<name>A0A1M7FD88_9BRAD</name>
<organism evidence="2 3">
    <name type="scientific">Bradyrhizobium lablabi</name>
    <dbReference type="NCBI Taxonomy" id="722472"/>
    <lineage>
        <taxon>Bacteria</taxon>
        <taxon>Pseudomonadati</taxon>
        <taxon>Pseudomonadota</taxon>
        <taxon>Alphaproteobacteria</taxon>
        <taxon>Hyphomicrobiales</taxon>
        <taxon>Nitrobacteraceae</taxon>
        <taxon>Bradyrhizobium</taxon>
    </lineage>
</organism>
<dbReference type="CDD" id="cd10035">
    <property type="entry name" value="UDG_like"/>
    <property type="match status" value="1"/>
</dbReference>
<reference evidence="2 3" key="1">
    <citation type="submission" date="2016-11" db="EMBL/GenBank/DDBJ databases">
        <authorList>
            <person name="Jaros S."/>
            <person name="Januszkiewicz K."/>
            <person name="Wedrychowicz H."/>
        </authorList>
    </citation>
    <scope>NUCLEOTIDE SEQUENCE [LARGE SCALE GENOMIC DNA]</scope>
    <source>
        <strain evidence="2 3">GAS499</strain>
    </source>
</reference>
<evidence type="ECO:0000313" key="3">
    <source>
        <dbReference type="Proteomes" id="UP000189935"/>
    </source>
</evidence>
<evidence type="ECO:0008006" key="4">
    <source>
        <dbReference type="Google" id="ProtNLM"/>
    </source>
</evidence>
<dbReference type="EMBL" id="LT670844">
    <property type="protein sequence ID" value="SHM01659.1"/>
    <property type="molecule type" value="Genomic_DNA"/>
</dbReference>
<feature type="region of interest" description="Disordered" evidence="1">
    <location>
        <begin position="218"/>
        <end position="242"/>
    </location>
</feature>
<dbReference type="AlphaFoldDB" id="A0A1M7FD88"/>
<dbReference type="InterPro" id="IPR036895">
    <property type="entry name" value="Uracil-DNA_glycosylase-like_sf"/>
</dbReference>
<evidence type="ECO:0000256" key="1">
    <source>
        <dbReference type="SAM" id="MobiDB-lite"/>
    </source>
</evidence>
<gene>
    <name evidence="2" type="ORF">SAMN05444159_7457</name>
</gene>
<sequence length="242" mass="27000">MTPSAFVTALADVRLPSVFNPYSDCCAIHDRADAAKTRRKNLEVFLQGALSSKVETIWVARDLGYRGGRRTGVPLTDEVHLDGVGRLFGGIELKRATRGPVMAERTAAVVWRVLSRIHKPVVLWNVFPFHPHEPNDHLSNRCHTSAERLIALPLFETLIEMFQPRRLVAIGRDAQLALKDIKIPVTTVRHPSYGGQNEFIAGLYDLYGVNEQPAPELDLRDKAKVLPRSSPTRRAERTVPAG</sequence>
<protein>
    <recommendedName>
        <fullName evidence="4">Uracil-DNA glycosylase</fullName>
    </recommendedName>
</protein>
<dbReference type="SUPFAM" id="SSF52141">
    <property type="entry name" value="Uracil-DNA glycosylase-like"/>
    <property type="match status" value="1"/>
</dbReference>
<dbReference type="RefSeq" id="WP_197688397.1">
    <property type="nucleotide sequence ID" value="NZ_LT670844.1"/>
</dbReference>
<feature type="compositionally biased region" description="Basic and acidic residues" evidence="1">
    <location>
        <begin position="233"/>
        <end position="242"/>
    </location>
</feature>
<dbReference type="Proteomes" id="UP000189935">
    <property type="component" value="Chromosome I"/>
</dbReference>
<dbReference type="Gene3D" id="3.40.470.10">
    <property type="entry name" value="Uracil-DNA glycosylase-like domain"/>
    <property type="match status" value="1"/>
</dbReference>
<accession>A0A1M7FD88</accession>
<evidence type="ECO:0000313" key="2">
    <source>
        <dbReference type="EMBL" id="SHM01659.1"/>
    </source>
</evidence>
<proteinExistence type="predicted"/>